<name>A0ABT2WGS8_9BACI</name>
<dbReference type="Pfam" id="PF05384">
    <property type="entry name" value="DegS"/>
    <property type="match status" value="1"/>
</dbReference>
<dbReference type="Gene3D" id="3.30.565.10">
    <property type="entry name" value="Histidine kinase-like ATPase, C-terminal domain"/>
    <property type="match status" value="1"/>
</dbReference>
<dbReference type="InterPro" id="IPR036890">
    <property type="entry name" value="HATPase_C_sf"/>
</dbReference>
<protein>
    <recommendedName>
        <fullName evidence="7">Signal transduction histidine-protein kinase/phosphatase DegS</fullName>
        <ecNumber evidence="7">2.7.13.3</ecNumber>
        <ecNumber evidence="7">3.1.3.-</ecNumber>
    </recommendedName>
</protein>
<dbReference type="EC" id="2.7.13.3" evidence="7"/>
<dbReference type="InterPro" id="IPR050482">
    <property type="entry name" value="Sensor_HK_TwoCompSys"/>
</dbReference>
<evidence type="ECO:0000259" key="9">
    <source>
        <dbReference type="PROSITE" id="PS50109"/>
    </source>
</evidence>
<evidence type="ECO:0000256" key="4">
    <source>
        <dbReference type="ARBA" id="ARBA00022777"/>
    </source>
</evidence>
<keyword evidence="3 7" id="KW-0547">Nucleotide-binding</keyword>
<keyword evidence="7" id="KW-0904">Protein phosphatase</keyword>
<evidence type="ECO:0000256" key="1">
    <source>
        <dbReference type="ARBA" id="ARBA00000085"/>
    </source>
</evidence>
<comment type="subcellular location">
    <subcellularLocation>
        <location evidence="7">Cytoplasm</location>
    </subcellularLocation>
</comment>
<keyword evidence="8" id="KW-0175">Coiled coil</keyword>
<proteinExistence type="predicted"/>
<dbReference type="Gene3D" id="1.20.5.1930">
    <property type="match status" value="1"/>
</dbReference>
<dbReference type="InterPro" id="IPR016381">
    <property type="entry name" value="Sig_transdc_His_kinase_DegS"/>
</dbReference>
<dbReference type="SMART" id="SM00387">
    <property type="entry name" value="HATPase_c"/>
    <property type="match status" value="1"/>
</dbReference>
<evidence type="ECO:0000256" key="7">
    <source>
        <dbReference type="PIRNR" id="PIRNR003169"/>
    </source>
</evidence>
<dbReference type="Pfam" id="PF07730">
    <property type="entry name" value="HisKA_3"/>
    <property type="match status" value="1"/>
</dbReference>
<dbReference type="EC" id="3.1.3.-" evidence="7"/>
<dbReference type="Proteomes" id="UP001208656">
    <property type="component" value="Unassembled WGS sequence"/>
</dbReference>
<keyword evidence="6 7" id="KW-0902">Two-component regulatory system</keyword>
<dbReference type="InterPro" id="IPR003594">
    <property type="entry name" value="HATPase_dom"/>
</dbReference>
<keyword evidence="7" id="KW-0963">Cytoplasm</keyword>
<feature type="domain" description="Histidine kinase" evidence="9">
    <location>
        <begin position="183"/>
        <end position="381"/>
    </location>
</feature>
<accession>A0ABT2WGS8</accession>
<gene>
    <name evidence="10" type="ORF">OEV82_10610</name>
</gene>
<keyword evidence="5 7" id="KW-0067">ATP-binding</keyword>
<organism evidence="10 11">
    <name type="scientific">Pallidibacillus thermolactis</name>
    <dbReference type="NCBI Taxonomy" id="251051"/>
    <lineage>
        <taxon>Bacteria</taxon>
        <taxon>Bacillati</taxon>
        <taxon>Bacillota</taxon>
        <taxon>Bacilli</taxon>
        <taxon>Bacillales</taxon>
        <taxon>Bacillaceae</taxon>
        <taxon>Pallidibacillus</taxon>
    </lineage>
</organism>
<comment type="catalytic activity">
    <reaction evidence="1 7">
        <text>ATP + protein L-histidine = ADP + protein N-phospho-L-histidine.</text>
        <dbReference type="EC" id="2.7.13.3"/>
    </reaction>
</comment>
<keyword evidence="4 7" id="KW-0418">Kinase</keyword>
<evidence type="ECO:0000256" key="8">
    <source>
        <dbReference type="SAM" id="Coils"/>
    </source>
</evidence>
<comment type="function">
    <text evidence="7">Member of the two-component regulatory system DegS/DegU, which plays an important role in the transition growth phase.</text>
</comment>
<evidence type="ECO:0000256" key="3">
    <source>
        <dbReference type="ARBA" id="ARBA00022741"/>
    </source>
</evidence>
<keyword evidence="11" id="KW-1185">Reference proteome</keyword>
<keyword evidence="7" id="KW-0378">Hydrolase</keyword>
<dbReference type="PROSITE" id="PS50109">
    <property type="entry name" value="HIS_KIN"/>
    <property type="match status" value="1"/>
</dbReference>
<evidence type="ECO:0000313" key="11">
    <source>
        <dbReference type="Proteomes" id="UP001208656"/>
    </source>
</evidence>
<dbReference type="InterPro" id="IPR008595">
    <property type="entry name" value="DegS"/>
</dbReference>
<dbReference type="RefSeq" id="WP_173658461.1">
    <property type="nucleotide sequence ID" value="NZ_JAOUSE010000032.1"/>
</dbReference>
<feature type="coiled-coil region" evidence="8">
    <location>
        <begin position="104"/>
        <end position="138"/>
    </location>
</feature>
<evidence type="ECO:0000256" key="6">
    <source>
        <dbReference type="ARBA" id="ARBA00023012"/>
    </source>
</evidence>
<dbReference type="PANTHER" id="PTHR24421">
    <property type="entry name" value="NITRATE/NITRITE SENSOR PROTEIN NARX-RELATED"/>
    <property type="match status" value="1"/>
</dbReference>
<evidence type="ECO:0000256" key="2">
    <source>
        <dbReference type="ARBA" id="ARBA00022679"/>
    </source>
</evidence>
<keyword evidence="2 7" id="KW-0808">Transferase</keyword>
<dbReference type="GO" id="GO:0016301">
    <property type="term" value="F:kinase activity"/>
    <property type="evidence" value="ECO:0007669"/>
    <property type="project" value="UniProtKB-KW"/>
</dbReference>
<sequence length="381" mass="44553">MTADYLNVKTIDKIIQNMIETVDHSKTEIFEIGEQSRNDYMSIIDEIKKIKKMVIEIIEEEEALDREVRKARKRLSEVSKYFNKYSEEEVRRAYEHAHNLQVKLTMTRQIEKQLRNRRDELERRIVGIQETIERADRLVTQISVVLNYLTGDLKNVSEIVADAREKQEFGLKIIEAQEEERKRLSREMHDGPAQLLANVMMRSDLIEKIYRERGIEEALEEIRGLKKTIREALYEVRHIIYDLRPMALDDLGLVPTLKKYLQTVEEYNKHRNIFIDFVFIGTERRLDSKMEVALFRLIQESVQNALKHANPTEIQVKLEINETKVLAVIKDDGAGFDPTIKKEGSFGIRGMKERVELLEGKLKILSDKGCGTKVLIEIPIK</sequence>
<dbReference type="Pfam" id="PF02518">
    <property type="entry name" value="HATPase_c"/>
    <property type="match status" value="1"/>
</dbReference>
<dbReference type="InterPro" id="IPR011712">
    <property type="entry name" value="Sig_transdc_His_kin_sub3_dim/P"/>
</dbReference>
<reference evidence="10 11" key="1">
    <citation type="submission" date="2022-10" db="EMBL/GenBank/DDBJ databases">
        <title>Description of Fervidibacillus gen. nov. in the family Fervidibacillaceae fam. nov. with two species, Fervidibacillus albus sp. nov., and Fervidibacillus halotolerans sp. nov., isolated from tidal flat sediments.</title>
        <authorList>
            <person name="Kwon K.K."/>
            <person name="Yang S.-H."/>
        </authorList>
    </citation>
    <scope>NUCLEOTIDE SEQUENCE [LARGE SCALE GENOMIC DNA]</scope>
    <source>
        <strain evidence="10 11">DSM 23332</strain>
    </source>
</reference>
<comment type="caution">
    <text evidence="10">The sequence shown here is derived from an EMBL/GenBank/DDBJ whole genome shotgun (WGS) entry which is preliminary data.</text>
</comment>
<dbReference type="CDD" id="cd16917">
    <property type="entry name" value="HATPase_UhpB-NarQ-NarX-like"/>
    <property type="match status" value="1"/>
</dbReference>
<dbReference type="InterPro" id="IPR005467">
    <property type="entry name" value="His_kinase_dom"/>
</dbReference>
<dbReference type="PANTHER" id="PTHR24421:SF55">
    <property type="entry name" value="SENSOR HISTIDINE KINASE YDFH"/>
    <property type="match status" value="1"/>
</dbReference>
<dbReference type="EMBL" id="JAOUSE010000032">
    <property type="protein sequence ID" value="MCU9594888.1"/>
    <property type="molecule type" value="Genomic_DNA"/>
</dbReference>
<dbReference type="PIRSF" id="PIRSF003169">
    <property type="entry name" value="STHK_DegS"/>
    <property type="match status" value="1"/>
</dbReference>
<evidence type="ECO:0000313" key="10">
    <source>
        <dbReference type="EMBL" id="MCU9594888.1"/>
    </source>
</evidence>
<evidence type="ECO:0000256" key="5">
    <source>
        <dbReference type="ARBA" id="ARBA00022840"/>
    </source>
</evidence>
<dbReference type="SUPFAM" id="SSF55874">
    <property type="entry name" value="ATPase domain of HSP90 chaperone/DNA topoisomerase II/histidine kinase"/>
    <property type="match status" value="1"/>
</dbReference>